<dbReference type="GO" id="GO:0003729">
    <property type="term" value="F:mRNA binding"/>
    <property type="evidence" value="ECO:0007669"/>
    <property type="project" value="UniProtKB-ARBA"/>
</dbReference>
<sequence>MAMAVNCATSSSLMIKKHSQTSFSFSASRKTPFLGFWFPASSKPSVQSNRVSKICCQEKEALVPATQQWMFDDLTGPIYNAYPAFSPVKVVHFAYSCFLFQDVWNKTWYPKAADHINTSKTWYVVDATDKILGRLASTIAIHIRGKNLGTFTPSVDMGAFVIVVNAEKIAVSGKKRTQKLYRRHSGRPGGMKVETFDQLQKRIPERIIEHAVRGMLPKGRLGRSLFNHLKVYTGPDHPHAAQKPIELPIRDKRIQKQT</sequence>
<dbReference type="PANTHER" id="PTHR11545">
    <property type="entry name" value="RIBOSOMAL PROTEIN L13"/>
    <property type="match status" value="1"/>
</dbReference>
<evidence type="ECO:0000313" key="8">
    <source>
        <dbReference type="EMBL" id="KAL0320587.1"/>
    </source>
</evidence>
<evidence type="ECO:0000256" key="1">
    <source>
        <dbReference type="ARBA" id="ARBA00006227"/>
    </source>
</evidence>
<dbReference type="GO" id="GO:0017148">
    <property type="term" value="P:negative regulation of translation"/>
    <property type="evidence" value="ECO:0007669"/>
    <property type="project" value="TreeGrafter"/>
</dbReference>
<gene>
    <name evidence="8" type="ORF">Sradi_5320200</name>
</gene>
<name>A0AAW2LP79_SESRA</name>
<dbReference type="NCBIfam" id="TIGR01066">
    <property type="entry name" value="rplM_bact"/>
    <property type="match status" value="1"/>
</dbReference>
<dbReference type="PANTHER" id="PTHR11545:SF2">
    <property type="entry name" value="LARGE RIBOSOMAL SUBUNIT PROTEIN UL13M"/>
    <property type="match status" value="1"/>
</dbReference>
<dbReference type="Gene3D" id="3.90.1180.10">
    <property type="entry name" value="Ribosomal protein L13"/>
    <property type="match status" value="1"/>
</dbReference>
<dbReference type="GO" id="GO:0003735">
    <property type="term" value="F:structural constituent of ribosome"/>
    <property type="evidence" value="ECO:0007669"/>
    <property type="project" value="InterPro"/>
</dbReference>
<comment type="similarity">
    <text evidence="1 7">Belongs to the universal ribosomal protein uL13 family.</text>
</comment>
<dbReference type="InterPro" id="IPR005822">
    <property type="entry name" value="Ribosomal_uL13"/>
</dbReference>
<dbReference type="CDD" id="cd00392">
    <property type="entry name" value="Ribosomal_L13"/>
    <property type="match status" value="1"/>
</dbReference>
<evidence type="ECO:0000256" key="2">
    <source>
        <dbReference type="ARBA" id="ARBA00022980"/>
    </source>
</evidence>
<dbReference type="InterPro" id="IPR036899">
    <property type="entry name" value="Ribosomal_uL13_sf"/>
</dbReference>
<evidence type="ECO:0000256" key="5">
    <source>
        <dbReference type="ARBA" id="ARBA00077140"/>
    </source>
</evidence>
<dbReference type="AlphaFoldDB" id="A0AAW2LP79"/>
<proteinExistence type="inferred from homology"/>
<evidence type="ECO:0000256" key="3">
    <source>
        <dbReference type="ARBA" id="ARBA00023274"/>
    </source>
</evidence>
<reference evidence="8" key="1">
    <citation type="submission" date="2020-06" db="EMBL/GenBank/DDBJ databases">
        <authorList>
            <person name="Li T."/>
            <person name="Hu X."/>
            <person name="Zhang T."/>
            <person name="Song X."/>
            <person name="Zhang H."/>
            <person name="Dai N."/>
            <person name="Sheng W."/>
            <person name="Hou X."/>
            <person name="Wei L."/>
        </authorList>
    </citation>
    <scope>NUCLEOTIDE SEQUENCE</scope>
    <source>
        <strain evidence="8">G02</strain>
        <tissue evidence="8">Leaf</tissue>
    </source>
</reference>
<organism evidence="8">
    <name type="scientific">Sesamum radiatum</name>
    <name type="common">Black benniseed</name>
    <dbReference type="NCBI Taxonomy" id="300843"/>
    <lineage>
        <taxon>Eukaryota</taxon>
        <taxon>Viridiplantae</taxon>
        <taxon>Streptophyta</taxon>
        <taxon>Embryophyta</taxon>
        <taxon>Tracheophyta</taxon>
        <taxon>Spermatophyta</taxon>
        <taxon>Magnoliopsida</taxon>
        <taxon>eudicotyledons</taxon>
        <taxon>Gunneridae</taxon>
        <taxon>Pentapetalae</taxon>
        <taxon>asterids</taxon>
        <taxon>lamiids</taxon>
        <taxon>Lamiales</taxon>
        <taxon>Pedaliaceae</taxon>
        <taxon>Sesamum</taxon>
    </lineage>
</organism>
<dbReference type="PROSITE" id="PS00783">
    <property type="entry name" value="RIBOSOMAL_L13"/>
    <property type="match status" value="1"/>
</dbReference>
<keyword evidence="2 7" id="KW-0689">Ribosomal protein</keyword>
<evidence type="ECO:0000256" key="7">
    <source>
        <dbReference type="RuleBase" id="RU003877"/>
    </source>
</evidence>
<dbReference type="InterPro" id="IPR023563">
    <property type="entry name" value="Ribosomal_uL13_CS"/>
</dbReference>
<dbReference type="EMBL" id="JACGWJ010000024">
    <property type="protein sequence ID" value="KAL0320587.1"/>
    <property type="molecule type" value="Genomic_DNA"/>
</dbReference>
<protein>
    <recommendedName>
        <fullName evidence="4">Large ribosomal subunit protein uL13c</fullName>
    </recommendedName>
    <alternativeName>
        <fullName evidence="5">50S ribosomal protein L13, chloroplastic</fullName>
    </alternativeName>
    <alternativeName>
        <fullName evidence="6">CL13</fullName>
    </alternativeName>
</protein>
<evidence type="ECO:0000256" key="6">
    <source>
        <dbReference type="ARBA" id="ARBA00082726"/>
    </source>
</evidence>
<dbReference type="FunFam" id="3.90.1180.10:FF:000001">
    <property type="entry name" value="50S ribosomal protein L13"/>
    <property type="match status" value="1"/>
</dbReference>
<evidence type="ECO:0000256" key="4">
    <source>
        <dbReference type="ARBA" id="ARBA00068945"/>
    </source>
</evidence>
<keyword evidence="3 7" id="KW-0687">Ribonucleoprotein</keyword>
<dbReference type="GO" id="GO:0022625">
    <property type="term" value="C:cytosolic large ribosomal subunit"/>
    <property type="evidence" value="ECO:0007669"/>
    <property type="project" value="TreeGrafter"/>
</dbReference>
<dbReference type="SUPFAM" id="SSF52161">
    <property type="entry name" value="Ribosomal protein L13"/>
    <property type="match status" value="1"/>
</dbReference>
<dbReference type="InterPro" id="IPR005823">
    <property type="entry name" value="Ribosomal_uL13_bac-type"/>
</dbReference>
<dbReference type="GO" id="GO:0006412">
    <property type="term" value="P:translation"/>
    <property type="evidence" value="ECO:0007669"/>
    <property type="project" value="InterPro"/>
</dbReference>
<accession>A0AAW2LP79</accession>
<dbReference type="Pfam" id="PF00572">
    <property type="entry name" value="Ribosomal_L13"/>
    <property type="match status" value="1"/>
</dbReference>
<reference evidence="8" key="2">
    <citation type="journal article" date="2024" name="Plant">
        <title>Genomic evolution and insights into agronomic trait innovations of Sesamum species.</title>
        <authorList>
            <person name="Miao H."/>
            <person name="Wang L."/>
            <person name="Qu L."/>
            <person name="Liu H."/>
            <person name="Sun Y."/>
            <person name="Le M."/>
            <person name="Wang Q."/>
            <person name="Wei S."/>
            <person name="Zheng Y."/>
            <person name="Lin W."/>
            <person name="Duan Y."/>
            <person name="Cao H."/>
            <person name="Xiong S."/>
            <person name="Wang X."/>
            <person name="Wei L."/>
            <person name="Li C."/>
            <person name="Ma Q."/>
            <person name="Ju M."/>
            <person name="Zhao R."/>
            <person name="Li G."/>
            <person name="Mu C."/>
            <person name="Tian Q."/>
            <person name="Mei H."/>
            <person name="Zhang T."/>
            <person name="Gao T."/>
            <person name="Zhang H."/>
        </authorList>
    </citation>
    <scope>NUCLEOTIDE SEQUENCE</scope>
    <source>
        <strain evidence="8">G02</strain>
    </source>
</reference>
<comment type="caution">
    <text evidence="8">The sequence shown here is derived from an EMBL/GenBank/DDBJ whole genome shotgun (WGS) entry which is preliminary data.</text>
</comment>
<dbReference type="HAMAP" id="MF_01366">
    <property type="entry name" value="Ribosomal_uL13"/>
    <property type="match status" value="1"/>
</dbReference>